<feature type="compositionally biased region" description="Low complexity" evidence="10">
    <location>
        <begin position="52"/>
        <end position="98"/>
    </location>
</feature>
<keyword evidence="7 9" id="KW-0539">Nucleus</keyword>
<dbReference type="GO" id="GO:0003712">
    <property type="term" value="F:transcription coregulator activity"/>
    <property type="evidence" value="ECO:0007669"/>
    <property type="project" value="InterPro"/>
</dbReference>
<evidence type="ECO:0000256" key="7">
    <source>
        <dbReference type="ARBA" id="ARBA00023242"/>
    </source>
</evidence>
<keyword evidence="12" id="KW-1185">Reference proteome</keyword>
<evidence type="ECO:0000256" key="6">
    <source>
        <dbReference type="ARBA" id="ARBA00023163"/>
    </source>
</evidence>
<name>A0AAN7W5I5_9SACH</name>
<evidence type="ECO:0000256" key="4">
    <source>
        <dbReference type="ARBA" id="ARBA00023015"/>
    </source>
</evidence>
<evidence type="ECO:0000256" key="8">
    <source>
        <dbReference type="ARBA" id="ARBA00031259"/>
    </source>
</evidence>
<evidence type="ECO:0000256" key="10">
    <source>
        <dbReference type="SAM" id="MobiDB-lite"/>
    </source>
</evidence>
<organism evidence="11 12">
    <name type="scientific">Arxiozyma heterogenica</name>
    <dbReference type="NCBI Taxonomy" id="278026"/>
    <lineage>
        <taxon>Eukaryota</taxon>
        <taxon>Fungi</taxon>
        <taxon>Dikarya</taxon>
        <taxon>Ascomycota</taxon>
        <taxon>Saccharomycotina</taxon>
        <taxon>Saccharomycetes</taxon>
        <taxon>Saccharomycetales</taxon>
        <taxon>Saccharomycetaceae</taxon>
        <taxon>Arxiozyma</taxon>
    </lineage>
</organism>
<sequence>MNMTELDELQWKSPEWIQTFGLRTDNVLDYFAESPFFDKTSNNHVIKMQRQFSSTLQQQQQQNSNNNNISSSENNNGLVLPTGDTNNNNNDNIDNNDNNGGGSDGNDSNNGDRRRKSNEFYYLDGMRQDIVNRYPIHASIERELSKLSGIEYVLLTVREPDFWVIRKQYRQRNENDNHMDMDVDMDMDIDISMDGDMNKSTKFTFKILKDYYIVGANVYQAPSIYKVIKNRLMSTTFNLSKILKDMDRMTHFEPLQGIQFKQVQQQQQQEKANNTNTATNTTLATTLTATQPSPMDSQQNKETLTAEMMDKLLTASLKSEPEYI</sequence>
<dbReference type="Gene3D" id="3.10.450.580">
    <property type="entry name" value="Mediator complex, subunit Med6"/>
    <property type="match status" value="1"/>
</dbReference>
<dbReference type="GO" id="GO:0016592">
    <property type="term" value="C:mediator complex"/>
    <property type="evidence" value="ECO:0007669"/>
    <property type="project" value="InterPro"/>
</dbReference>
<evidence type="ECO:0000256" key="9">
    <source>
        <dbReference type="PIRNR" id="PIRNR013286"/>
    </source>
</evidence>
<evidence type="ECO:0000256" key="5">
    <source>
        <dbReference type="ARBA" id="ARBA00023159"/>
    </source>
</evidence>
<dbReference type="EMBL" id="JAWIZZ010000031">
    <property type="protein sequence ID" value="KAK5781654.1"/>
    <property type="molecule type" value="Genomic_DNA"/>
</dbReference>
<comment type="caution">
    <text evidence="11">The sequence shown here is derived from an EMBL/GenBank/DDBJ whole genome shotgun (WGS) entry which is preliminary data.</text>
</comment>
<dbReference type="Proteomes" id="UP001306508">
    <property type="component" value="Unassembled WGS sequence"/>
</dbReference>
<dbReference type="GO" id="GO:0006357">
    <property type="term" value="P:regulation of transcription by RNA polymerase II"/>
    <property type="evidence" value="ECO:0007669"/>
    <property type="project" value="InterPro"/>
</dbReference>
<gene>
    <name evidence="11" type="ORF">RI543_000839</name>
</gene>
<keyword evidence="4 9" id="KW-0805">Transcription regulation</keyword>
<comment type="subunit">
    <text evidence="9">Component of the Mediator complex.</text>
</comment>
<dbReference type="Pfam" id="PF04934">
    <property type="entry name" value="Med6"/>
    <property type="match status" value="1"/>
</dbReference>
<comment type="subcellular location">
    <subcellularLocation>
        <location evidence="1 9">Nucleus</location>
    </subcellularLocation>
</comment>
<proteinExistence type="inferred from homology"/>
<comment type="function">
    <text evidence="9">Component of the Mediator complex, a coactivator involved in the regulated transcription of nearly all RNA polymerase II-dependent genes. Mediator functions as a bridge to convey information from gene-specific regulatory proteins to the basal RNA polymerase II transcription machinery.</text>
</comment>
<dbReference type="InterPro" id="IPR038566">
    <property type="entry name" value="Mediator_Med6_sf"/>
</dbReference>
<accession>A0AAN7W5I5</accession>
<keyword evidence="6 9" id="KW-0804">Transcription</keyword>
<comment type="similarity">
    <text evidence="2 9">Belongs to the Mediator complex subunit 6 family.</text>
</comment>
<evidence type="ECO:0000256" key="1">
    <source>
        <dbReference type="ARBA" id="ARBA00004123"/>
    </source>
</evidence>
<dbReference type="InterPro" id="IPR016612">
    <property type="entry name" value="Mediator_Med6_fun"/>
</dbReference>
<keyword evidence="5 9" id="KW-0010">Activator</keyword>
<protein>
    <recommendedName>
        <fullName evidence="3 9">Mediator of RNA polymerase II transcription subunit 6</fullName>
    </recommendedName>
    <alternativeName>
        <fullName evidence="8 9">Mediator complex subunit 6</fullName>
    </alternativeName>
</protein>
<feature type="region of interest" description="Disordered" evidence="10">
    <location>
        <begin position="52"/>
        <end position="115"/>
    </location>
</feature>
<evidence type="ECO:0000313" key="11">
    <source>
        <dbReference type="EMBL" id="KAK5781654.1"/>
    </source>
</evidence>
<dbReference type="PANTHER" id="PTHR13104">
    <property type="entry name" value="MED-6-RELATED"/>
    <property type="match status" value="1"/>
</dbReference>
<evidence type="ECO:0000313" key="12">
    <source>
        <dbReference type="Proteomes" id="UP001306508"/>
    </source>
</evidence>
<evidence type="ECO:0000256" key="3">
    <source>
        <dbReference type="ARBA" id="ARBA00020634"/>
    </source>
</evidence>
<dbReference type="AlphaFoldDB" id="A0AAN7W5I5"/>
<dbReference type="InterPro" id="IPR007018">
    <property type="entry name" value="Mediator_Med6"/>
</dbReference>
<evidence type="ECO:0000256" key="2">
    <source>
        <dbReference type="ARBA" id="ARBA00007526"/>
    </source>
</evidence>
<reference evidence="12" key="1">
    <citation type="submission" date="2023-07" db="EMBL/GenBank/DDBJ databases">
        <title>A draft genome of Kazachstania heterogenica Y-27499.</title>
        <authorList>
            <person name="Donic C."/>
            <person name="Kralova J.S."/>
            <person name="Fidel L."/>
            <person name="Ben-Dor S."/>
            <person name="Jung S."/>
        </authorList>
    </citation>
    <scope>NUCLEOTIDE SEQUENCE [LARGE SCALE GENOMIC DNA]</scope>
    <source>
        <strain evidence="12">Y27499</strain>
    </source>
</reference>
<dbReference type="PIRSF" id="PIRSF013286">
    <property type="entry name" value="MED6_fungi"/>
    <property type="match status" value="1"/>
</dbReference>